<dbReference type="SMART" id="SM00052">
    <property type="entry name" value="EAL"/>
    <property type="match status" value="1"/>
</dbReference>
<dbReference type="Pfam" id="PF00072">
    <property type="entry name" value="Response_reg"/>
    <property type="match status" value="1"/>
</dbReference>
<dbReference type="InterPro" id="IPR001789">
    <property type="entry name" value="Sig_transdc_resp-reg_receiver"/>
</dbReference>
<feature type="domain" description="Response regulatory" evidence="2">
    <location>
        <begin position="5"/>
        <end position="127"/>
    </location>
</feature>
<dbReference type="OrthoDB" id="9812358at2"/>
<organism evidence="4 5">
    <name type="scientific">Metallibacterium scheffleri</name>
    <dbReference type="NCBI Taxonomy" id="993689"/>
    <lineage>
        <taxon>Bacteria</taxon>
        <taxon>Pseudomonadati</taxon>
        <taxon>Pseudomonadota</taxon>
        <taxon>Gammaproteobacteria</taxon>
        <taxon>Lysobacterales</taxon>
        <taxon>Rhodanobacteraceae</taxon>
        <taxon>Metallibacterium</taxon>
    </lineage>
</organism>
<proteinExistence type="predicted"/>
<dbReference type="InterPro" id="IPR011006">
    <property type="entry name" value="CheY-like_superfamily"/>
</dbReference>
<keyword evidence="1" id="KW-0597">Phosphoprotein</keyword>
<dbReference type="InterPro" id="IPR035919">
    <property type="entry name" value="EAL_sf"/>
</dbReference>
<feature type="modified residue" description="4-aspartylphosphate" evidence="1">
    <location>
        <position position="57"/>
    </location>
</feature>
<comment type="caution">
    <text evidence="4">The sequence shown here is derived from an EMBL/GenBank/DDBJ whole genome shotgun (WGS) entry which is preliminary data.</text>
</comment>
<evidence type="ECO:0008006" key="6">
    <source>
        <dbReference type="Google" id="ProtNLM"/>
    </source>
</evidence>
<evidence type="ECO:0000259" key="2">
    <source>
        <dbReference type="PROSITE" id="PS50110"/>
    </source>
</evidence>
<dbReference type="PROSITE" id="PS50110">
    <property type="entry name" value="RESPONSE_REGULATORY"/>
    <property type="match status" value="1"/>
</dbReference>
<dbReference type="CDD" id="cd01948">
    <property type="entry name" value="EAL"/>
    <property type="match status" value="1"/>
</dbReference>
<dbReference type="PANTHER" id="PTHR33121:SF79">
    <property type="entry name" value="CYCLIC DI-GMP PHOSPHODIESTERASE PDED-RELATED"/>
    <property type="match status" value="1"/>
</dbReference>
<dbReference type="InterPro" id="IPR050706">
    <property type="entry name" value="Cyclic-di-GMP_PDE-like"/>
</dbReference>
<gene>
    <name evidence="4" type="ORF">B1806_13335</name>
</gene>
<dbReference type="RefSeq" id="WP_081126005.1">
    <property type="nucleotide sequence ID" value="NZ_LDOS01000001.1"/>
</dbReference>
<dbReference type="Gene3D" id="3.40.50.2300">
    <property type="match status" value="1"/>
</dbReference>
<sequence length="401" mass="44539">MAAPRVLILDDEPFQLKLLSRQLANLGLDRVDTFTSGQAALALLEQQASDVQMIFLDLNMPGMDGVEFIRRLVDIHYTSALVLVSGEDERILDTSVRLARAHHLNVLGHVNKPVQPETIRALLKRWRNMAPKTAGEARKRYSAAQVRHAVASGELVNYYQPKVEVVSGALKGVETLVRWRHPDDGLVFPDQFIGVAEEHGIIDDLTRIVLTEALAQARRWREAGLVLRIAVNVSMDNLARLDFTNFVLGQIVRAGGAPDELILEVTESRLMTDALASLDTLTRLRLKKISLSIDDLGTGNSSLAQLRDIPFDEIKIDRSFVHGACRDNTRNAIFTASLAMARQLGIVTVAEGVEDQADWDFLRQQGCDLAQGYFIARAMPAEDLPAWLADWETRRPLLAPA</sequence>
<evidence type="ECO:0000313" key="5">
    <source>
        <dbReference type="Proteomes" id="UP000307749"/>
    </source>
</evidence>
<dbReference type="Pfam" id="PF00563">
    <property type="entry name" value="EAL"/>
    <property type="match status" value="1"/>
</dbReference>
<dbReference type="AlphaFoldDB" id="A0A4S3KIB3"/>
<dbReference type="PROSITE" id="PS50883">
    <property type="entry name" value="EAL"/>
    <property type="match status" value="1"/>
</dbReference>
<accession>A0A4S3KIB3</accession>
<evidence type="ECO:0000313" key="4">
    <source>
        <dbReference type="EMBL" id="THD08359.1"/>
    </source>
</evidence>
<dbReference type="SUPFAM" id="SSF141868">
    <property type="entry name" value="EAL domain-like"/>
    <property type="match status" value="1"/>
</dbReference>
<protein>
    <recommendedName>
        <fullName evidence="6">Diguanylate cyclase</fullName>
    </recommendedName>
</protein>
<dbReference type="SMART" id="SM00448">
    <property type="entry name" value="REC"/>
    <property type="match status" value="1"/>
</dbReference>
<feature type="domain" description="EAL" evidence="3">
    <location>
        <begin position="139"/>
        <end position="392"/>
    </location>
</feature>
<dbReference type="GO" id="GO:0000160">
    <property type="term" value="P:phosphorelay signal transduction system"/>
    <property type="evidence" value="ECO:0007669"/>
    <property type="project" value="InterPro"/>
</dbReference>
<dbReference type="Proteomes" id="UP000307749">
    <property type="component" value="Unassembled WGS sequence"/>
</dbReference>
<dbReference type="InterPro" id="IPR001633">
    <property type="entry name" value="EAL_dom"/>
</dbReference>
<name>A0A4S3KIB3_9GAMM</name>
<dbReference type="Gene3D" id="3.20.20.450">
    <property type="entry name" value="EAL domain"/>
    <property type="match status" value="1"/>
</dbReference>
<evidence type="ECO:0000259" key="3">
    <source>
        <dbReference type="PROSITE" id="PS50883"/>
    </source>
</evidence>
<dbReference type="EMBL" id="MWQO01000050">
    <property type="protein sequence ID" value="THD08359.1"/>
    <property type="molecule type" value="Genomic_DNA"/>
</dbReference>
<dbReference type="STRING" id="993689.GCA_002077135_00585"/>
<keyword evidence="5" id="KW-1185">Reference proteome</keyword>
<dbReference type="PANTHER" id="PTHR33121">
    <property type="entry name" value="CYCLIC DI-GMP PHOSPHODIESTERASE PDEF"/>
    <property type="match status" value="1"/>
</dbReference>
<dbReference type="GO" id="GO:0071111">
    <property type="term" value="F:cyclic-guanylate-specific phosphodiesterase activity"/>
    <property type="evidence" value="ECO:0007669"/>
    <property type="project" value="InterPro"/>
</dbReference>
<dbReference type="SUPFAM" id="SSF52172">
    <property type="entry name" value="CheY-like"/>
    <property type="match status" value="1"/>
</dbReference>
<reference evidence="4 5" key="1">
    <citation type="submission" date="2017-02" db="EMBL/GenBank/DDBJ databases">
        <title>Whole genome sequencing of Metallibacterium scheffleri DSM 24874 (T).</title>
        <authorList>
            <person name="Kumar S."/>
            <person name="Patil P."/>
            <person name="Patil P.B."/>
        </authorList>
    </citation>
    <scope>NUCLEOTIDE SEQUENCE [LARGE SCALE GENOMIC DNA]</scope>
    <source>
        <strain evidence="4 5">DSM 24874</strain>
    </source>
</reference>
<evidence type="ECO:0000256" key="1">
    <source>
        <dbReference type="PROSITE-ProRule" id="PRU00169"/>
    </source>
</evidence>